<accession>A0A0D8J242</accession>
<name>A0A0D8J242_9FIRM</name>
<sequence length="249" mass="26868">MEGSLGIKHFFRFFAAAACTVLLLALCACAPDGTSSPVSSSATEGVFSESAAQSIPAPESASGEGAQALSLLPADAANIQPDAVPEFLTADQQELYRAAYYLYYHFDVSSGFAFDTIDENSPFIVGDTGRSYYQDTGFANYSAFRTALDCVFTSNFADSLIDKYQNYIKGDDGLLYFSFGDRGGNIFYKSSEFSLISETADEIRFQLIGHYDEAGPGGSASSSPYTETCEVKLVNTENGWRFAGFAMAY</sequence>
<dbReference type="InterPro" id="IPR053749">
    <property type="entry name" value="TA_system-associated_sf"/>
</dbReference>
<keyword evidence="1" id="KW-0732">Signal</keyword>
<protein>
    <submittedName>
        <fullName evidence="2">Uncharacterized protein</fullName>
    </submittedName>
</protein>
<keyword evidence="3" id="KW-1185">Reference proteome</keyword>
<dbReference type="GeneID" id="42855793"/>
<dbReference type="Proteomes" id="UP000032483">
    <property type="component" value="Unassembled WGS sequence"/>
</dbReference>
<gene>
    <name evidence="2" type="ORF">TQ39_03975</name>
</gene>
<organism evidence="2 3">
    <name type="scientific">Ruthenibacterium lactatiformans</name>
    <dbReference type="NCBI Taxonomy" id="1550024"/>
    <lineage>
        <taxon>Bacteria</taxon>
        <taxon>Bacillati</taxon>
        <taxon>Bacillota</taxon>
        <taxon>Clostridia</taxon>
        <taxon>Eubacteriales</taxon>
        <taxon>Oscillospiraceae</taxon>
        <taxon>Ruthenibacterium</taxon>
    </lineage>
</organism>
<dbReference type="AlphaFoldDB" id="A0A0D8J242"/>
<evidence type="ECO:0000313" key="3">
    <source>
        <dbReference type="Proteomes" id="UP000032483"/>
    </source>
</evidence>
<feature type="signal peptide" evidence="1">
    <location>
        <begin position="1"/>
        <end position="30"/>
    </location>
</feature>
<proteinExistence type="predicted"/>
<evidence type="ECO:0000256" key="1">
    <source>
        <dbReference type="SAM" id="SignalP"/>
    </source>
</evidence>
<dbReference type="Gene3D" id="3.10.450.420">
    <property type="match status" value="1"/>
</dbReference>
<dbReference type="RefSeq" id="WP_050004641.1">
    <property type="nucleotide sequence ID" value="NZ_CAUEXJ010000007.1"/>
</dbReference>
<feature type="chain" id="PRO_5002330747" evidence="1">
    <location>
        <begin position="31"/>
        <end position="249"/>
    </location>
</feature>
<comment type="caution">
    <text evidence="2">The sequence shown here is derived from an EMBL/GenBank/DDBJ whole genome shotgun (WGS) entry which is preliminary data.</text>
</comment>
<evidence type="ECO:0000313" key="2">
    <source>
        <dbReference type="EMBL" id="KJF40977.1"/>
    </source>
</evidence>
<reference evidence="2" key="1">
    <citation type="submission" date="2015-02" db="EMBL/GenBank/DDBJ databases">
        <title>A novel member of the family Ruminococcaceae isolated from human feces.</title>
        <authorList>
            <person name="Shkoporov A.N."/>
            <person name="Chaplin A.V."/>
            <person name="Motuzova O.V."/>
            <person name="Kafarskaia L.I."/>
            <person name="Khokhlova E.V."/>
            <person name="Efimov B.A."/>
        </authorList>
    </citation>
    <scope>NUCLEOTIDE SEQUENCE [LARGE SCALE GENOMIC DNA]</scope>
    <source>
        <strain evidence="2">585-1</strain>
    </source>
</reference>
<dbReference type="EMBL" id="JXXK01000003">
    <property type="protein sequence ID" value="KJF40977.1"/>
    <property type="molecule type" value="Genomic_DNA"/>
</dbReference>